<dbReference type="InterPro" id="IPR025710">
    <property type="entry name" value="SoxA"/>
</dbReference>
<keyword evidence="6 14" id="KW-0479">Metal-binding</keyword>
<comment type="cofactor">
    <cofactor evidence="16">
        <name>heme</name>
        <dbReference type="ChEBI" id="CHEBI:30413"/>
    </cofactor>
    <text evidence="16">Binds 2 heme groups per subunit.</text>
</comment>
<feature type="domain" description="Cytochrome c" evidence="19">
    <location>
        <begin position="78"/>
        <end position="159"/>
    </location>
</feature>
<evidence type="ECO:0000256" key="6">
    <source>
        <dbReference type="ARBA" id="ARBA00022723"/>
    </source>
</evidence>
<feature type="binding site" description="axial binding residue" evidence="17">
    <location>
        <position position="128"/>
    </location>
    <ligand>
        <name>heme c</name>
        <dbReference type="ChEBI" id="CHEBI:61717"/>
        <label>1</label>
    </ligand>
    <ligandPart>
        <name>Fe</name>
        <dbReference type="ChEBI" id="CHEBI:18248"/>
    </ligandPart>
</feature>
<comment type="subcellular location">
    <subcellularLocation>
        <location evidence="1 14">Periplasm</location>
    </subcellularLocation>
</comment>
<evidence type="ECO:0000256" key="15">
    <source>
        <dbReference type="PIRSR" id="PIRSR038455-1"/>
    </source>
</evidence>
<gene>
    <name evidence="20" type="ORF">SAMN03097708_01051</name>
</gene>
<dbReference type="GO" id="GO:0046872">
    <property type="term" value="F:metal ion binding"/>
    <property type="evidence" value="ECO:0007669"/>
    <property type="project" value="UniProtKB-KW"/>
</dbReference>
<name>A0A1G5PZU3_9GAMM</name>
<dbReference type="STRING" id="415747.SAMN03097708_01051"/>
<keyword evidence="9 14" id="KW-0249">Electron transport</keyword>
<keyword evidence="4 14" id="KW-0349">Heme</keyword>
<feature type="signal peptide" evidence="18">
    <location>
        <begin position="1"/>
        <end position="23"/>
    </location>
</feature>
<evidence type="ECO:0000313" key="21">
    <source>
        <dbReference type="Proteomes" id="UP000199648"/>
    </source>
</evidence>
<evidence type="ECO:0000256" key="9">
    <source>
        <dbReference type="ARBA" id="ARBA00022982"/>
    </source>
</evidence>
<evidence type="ECO:0000256" key="17">
    <source>
        <dbReference type="PIRSR" id="PIRSR038455-3"/>
    </source>
</evidence>
<proteinExistence type="inferred from homology"/>
<dbReference type="SUPFAM" id="SSF46626">
    <property type="entry name" value="Cytochrome c"/>
    <property type="match status" value="2"/>
</dbReference>
<feature type="binding site" description="covalent" evidence="16">
    <location>
        <position position="192"/>
    </location>
    <ligand>
        <name>heme c</name>
        <dbReference type="ChEBI" id="CHEBI:61717"/>
        <label>2</label>
    </ligand>
</feature>
<evidence type="ECO:0000256" key="13">
    <source>
        <dbReference type="ARBA" id="ARBA00048423"/>
    </source>
</evidence>
<evidence type="ECO:0000256" key="8">
    <source>
        <dbReference type="ARBA" id="ARBA00022764"/>
    </source>
</evidence>
<feature type="binding site" description="axial binding residue" evidence="17">
    <location>
        <position position="248"/>
    </location>
    <ligand>
        <name>heme c</name>
        <dbReference type="ChEBI" id="CHEBI:61717"/>
        <label>2</label>
    </ligand>
    <ligandPart>
        <name>Fe</name>
        <dbReference type="ChEBI" id="CHEBI:18248"/>
    </ligandPart>
</feature>
<evidence type="ECO:0000256" key="10">
    <source>
        <dbReference type="ARBA" id="ARBA00023004"/>
    </source>
</evidence>
<dbReference type="GO" id="GO:0016740">
    <property type="term" value="F:transferase activity"/>
    <property type="evidence" value="ECO:0007669"/>
    <property type="project" value="UniProtKB-KW"/>
</dbReference>
<dbReference type="Proteomes" id="UP000199648">
    <property type="component" value="Unassembled WGS sequence"/>
</dbReference>
<dbReference type="NCBIfam" id="TIGR04484">
    <property type="entry name" value="thiosulf_SoxA"/>
    <property type="match status" value="1"/>
</dbReference>
<dbReference type="PIRSF" id="PIRSF038455">
    <property type="entry name" value="SoxA"/>
    <property type="match status" value="1"/>
</dbReference>
<comment type="catalytic activity">
    <reaction evidence="12 14">
        <text>L-cysteinyl-[SoxY protein] + thiosulfate + 2 Fe(III)-[cytochrome c] = S-sulfosulfanyl-L-cysteinyl-[SoxY protein] + 2 Fe(II)-[cytochrome c] + 2 H(+)</text>
        <dbReference type="Rhea" id="RHEA:56720"/>
        <dbReference type="Rhea" id="RHEA-COMP:10350"/>
        <dbReference type="Rhea" id="RHEA-COMP:14328"/>
        <dbReference type="Rhea" id="RHEA-COMP:14399"/>
        <dbReference type="Rhea" id="RHEA-COMP:14691"/>
        <dbReference type="ChEBI" id="CHEBI:15378"/>
        <dbReference type="ChEBI" id="CHEBI:29033"/>
        <dbReference type="ChEBI" id="CHEBI:29034"/>
        <dbReference type="ChEBI" id="CHEBI:29950"/>
        <dbReference type="ChEBI" id="CHEBI:33542"/>
        <dbReference type="ChEBI" id="CHEBI:139321"/>
        <dbReference type="EC" id="2.8.5.2"/>
    </reaction>
</comment>
<evidence type="ECO:0000256" key="7">
    <source>
        <dbReference type="ARBA" id="ARBA00022729"/>
    </source>
</evidence>
<evidence type="ECO:0000256" key="11">
    <source>
        <dbReference type="ARBA" id="ARBA00025746"/>
    </source>
</evidence>
<dbReference type="Pfam" id="PF21342">
    <property type="entry name" value="SoxA-TsdA_cyt-c"/>
    <property type="match status" value="1"/>
</dbReference>
<sequence length="287" mass="32147">MKKLIAAAAALAVVAGSPLVAQASPEEDQKDFQAHYMKRFPGVPLDEYTNGVYAVNEDARSSWEAIEDFPPWDEALVKGEQFFNEKFANGKSYADCFPNGGIGIRQNYPYFDSESGDIKTLEGEINECREANDEKPLKWKKGKLAAISAYMASTSDGKKLDVEVPDDPRALEWYNKGKEFYYTKRGQLNLSCANCHVDNPGMRIRSDTLSPALGHPSHFPVWRMKWAAKDSSDDLGGLGTMHRRFGGCNKQVRAKPFPAQSDEYKALEYFLTYMSNDIPVSASRTRK</sequence>
<dbReference type="RefSeq" id="WP_092993525.1">
    <property type="nucleotide sequence ID" value="NZ_FMWD01000003.1"/>
</dbReference>
<evidence type="ECO:0000256" key="3">
    <source>
        <dbReference type="ARBA" id="ARBA00022448"/>
    </source>
</evidence>
<reference evidence="20 21" key="1">
    <citation type="submission" date="2016-10" db="EMBL/GenBank/DDBJ databases">
        <authorList>
            <person name="de Groot N.N."/>
        </authorList>
    </citation>
    <scope>NUCLEOTIDE SEQUENCE [LARGE SCALE GENOMIC DNA]</scope>
    <source>
        <strain evidence="20 21">HLD2</strain>
    </source>
</reference>
<protein>
    <recommendedName>
        <fullName evidence="14">SoxAX cytochrome complex subunit A</fullName>
        <ecNumber evidence="14">2.8.5.2</ecNumber>
    </recommendedName>
    <alternativeName>
        <fullName evidence="14">Protein SoxA</fullName>
    </alternativeName>
    <alternativeName>
        <fullName evidence="14">Sulfur oxidizing protein A</fullName>
    </alternativeName>
    <alternativeName>
        <fullName evidence="14">Thiosulfate-oxidizing multienzyme system protein SoxA</fullName>
    </alternativeName>
</protein>
<comment type="catalytic activity">
    <reaction evidence="13 14">
        <text>S-sulfanyl-L-cysteinyl-[SoxY protein] + thiosulfate + 2 Fe(III)-[cytochrome c] = S-(2-sulfodisulfanyl)-L-cysteinyl-[SoxY protein] + 2 Fe(II)-[cytochrome c] + 2 H(+)</text>
        <dbReference type="Rhea" id="RHEA:51224"/>
        <dbReference type="Rhea" id="RHEA-COMP:10350"/>
        <dbReference type="Rhea" id="RHEA-COMP:14399"/>
        <dbReference type="Rhea" id="RHEA-COMP:14689"/>
        <dbReference type="Rhea" id="RHEA-COMP:14690"/>
        <dbReference type="ChEBI" id="CHEBI:15378"/>
        <dbReference type="ChEBI" id="CHEBI:29033"/>
        <dbReference type="ChEBI" id="CHEBI:29034"/>
        <dbReference type="ChEBI" id="CHEBI:33542"/>
        <dbReference type="ChEBI" id="CHEBI:61963"/>
        <dbReference type="ChEBI" id="CHEBI:140664"/>
        <dbReference type="EC" id="2.8.5.2"/>
    </reaction>
</comment>
<dbReference type="GO" id="GO:0019417">
    <property type="term" value="P:sulfur oxidation"/>
    <property type="evidence" value="ECO:0007669"/>
    <property type="project" value="InterPro"/>
</dbReference>
<dbReference type="GO" id="GO:0009055">
    <property type="term" value="F:electron transfer activity"/>
    <property type="evidence" value="ECO:0007669"/>
    <property type="project" value="InterPro"/>
</dbReference>
<dbReference type="Gene3D" id="1.10.760.10">
    <property type="entry name" value="Cytochrome c-like domain"/>
    <property type="match status" value="2"/>
</dbReference>
<evidence type="ECO:0000256" key="4">
    <source>
        <dbReference type="ARBA" id="ARBA00022617"/>
    </source>
</evidence>
<organism evidence="20 21">
    <name type="scientific">Thiohalomonas denitrificans</name>
    <dbReference type="NCBI Taxonomy" id="415747"/>
    <lineage>
        <taxon>Bacteria</taxon>
        <taxon>Pseudomonadati</taxon>
        <taxon>Pseudomonadota</taxon>
        <taxon>Gammaproteobacteria</taxon>
        <taxon>Thiohalomonadales</taxon>
        <taxon>Thiohalomonadaceae</taxon>
        <taxon>Thiohalomonas</taxon>
    </lineage>
</organism>
<evidence type="ECO:0000256" key="18">
    <source>
        <dbReference type="SAM" id="SignalP"/>
    </source>
</evidence>
<comment type="similarity">
    <text evidence="11 14">Belongs to the SoxA family.</text>
</comment>
<evidence type="ECO:0000259" key="19">
    <source>
        <dbReference type="Pfam" id="PF21342"/>
    </source>
</evidence>
<evidence type="ECO:0000256" key="1">
    <source>
        <dbReference type="ARBA" id="ARBA00004418"/>
    </source>
</evidence>
<keyword evidence="7 18" id="KW-0732">Signal</keyword>
<dbReference type="InterPro" id="IPR009056">
    <property type="entry name" value="Cyt_c-like_dom"/>
</dbReference>
<evidence type="ECO:0000256" key="12">
    <source>
        <dbReference type="ARBA" id="ARBA00048077"/>
    </source>
</evidence>
<dbReference type="GO" id="GO:0070069">
    <property type="term" value="C:cytochrome complex"/>
    <property type="evidence" value="ECO:0007669"/>
    <property type="project" value="InterPro"/>
</dbReference>
<accession>A0A1G5PZU3</accession>
<dbReference type="GO" id="GO:0020037">
    <property type="term" value="F:heme binding"/>
    <property type="evidence" value="ECO:0007669"/>
    <property type="project" value="InterPro"/>
</dbReference>
<feature type="binding site" description="covalent" evidence="16">
    <location>
        <position position="96"/>
    </location>
    <ligand>
        <name>heme c</name>
        <dbReference type="ChEBI" id="CHEBI:61717"/>
        <label>1</label>
    </ligand>
</feature>
<dbReference type="AlphaFoldDB" id="A0A1G5PZU3"/>
<feature type="binding site" description="axial binding residue" evidence="17">
    <location>
        <position position="196"/>
    </location>
    <ligand>
        <name>heme c</name>
        <dbReference type="ChEBI" id="CHEBI:61717"/>
        <label>2</label>
    </ligand>
    <ligandPart>
        <name>Fe</name>
        <dbReference type="ChEBI" id="CHEBI:18248"/>
    </ligandPart>
</feature>
<evidence type="ECO:0000256" key="16">
    <source>
        <dbReference type="PIRSR" id="PIRSR038455-2"/>
    </source>
</evidence>
<dbReference type="InterPro" id="IPR036909">
    <property type="entry name" value="Cyt_c-like_dom_sf"/>
</dbReference>
<keyword evidence="21" id="KW-1185">Reference proteome</keyword>
<keyword evidence="3 14" id="KW-0813">Transport</keyword>
<keyword evidence="8 14" id="KW-0574">Periplasm</keyword>
<feature type="chain" id="PRO_5011608414" description="SoxAX cytochrome complex subunit A" evidence="18">
    <location>
        <begin position="24"/>
        <end position="287"/>
    </location>
</feature>
<feature type="binding site" description="covalent" evidence="16">
    <location>
        <position position="195"/>
    </location>
    <ligand>
        <name>heme c</name>
        <dbReference type="ChEBI" id="CHEBI:61717"/>
        <label>2</label>
    </ligand>
</feature>
<comment type="subunit">
    <text evidence="2 14">Heterodimer of SoxA and SoxX.</text>
</comment>
<dbReference type="EC" id="2.8.5.2" evidence="14"/>
<feature type="active site" description="Cysteine persulfide intermediate" evidence="15">
    <location>
        <position position="248"/>
    </location>
</feature>
<keyword evidence="5 14" id="KW-0808">Transferase</keyword>
<evidence type="ECO:0000256" key="5">
    <source>
        <dbReference type="ARBA" id="ARBA00022679"/>
    </source>
</evidence>
<dbReference type="GO" id="GO:0042597">
    <property type="term" value="C:periplasmic space"/>
    <property type="evidence" value="ECO:0007669"/>
    <property type="project" value="UniProtKB-SubCell"/>
</dbReference>
<evidence type="ECO:0000313" key="20">
    <source>
        <dbReference type="EMBL" id="SCZ54947.1"/>
    </source>
</evidence>
<feature type="binding site" evidence="16">
    <location>
        <position position="244"/>
    </location>
    <ligand>
        <name>substrate</name>
    </ligand>
</feature>
<dbReference type="GO" id="GO:0016669">
    <property type="term" value="F:oxidoreductase activity, acting on a sulfur group of donors, cytochrome as acceptor"/>
    <property type="evidence" value="ECO:0007669"/>
    <property type="project" value="InterPro"/>
</dbReference>
<evidence type="ECO:0000256" key="14">
    <source>
        <dbReference type="PIRNR" id="PIRNR038455"/>
    </source>
</evidence>
<evidence type="ECO:0000256" key="2">
    <source>
        <dbReference type="ARBA" id="ARBA00011530"/>
    </source>
</evidence>
<dbReference type="EMBL" id="FMWD01000003">
    <property type="protein sequence ID" value="SCZ54947.1"/>
    <property type="molecule type" value="Genomic_DNA"/>
</dbReference>
<keyword evidence="10 14" id="KW-0408">Iron</keyword>
<dbReference type="OrthoDB" id="9808312at2"/>